<protein>
    <recommendedName>
        <fullName evidence="2">ATP-grasp domain-containing protein</fullName>
    </recommendedName>
</protein>
<proteinExistence type="predicted"/>
<evidence type="ECO:0008006" key="2">
    <source>
        <dbReference type="Google" id="ProtNLM"/>
    </source>
</evidence>
<dbReference type="AlphaFoldDB" id="A0A7S0ANV6"/>
<dbReference type="SUPFAM" id="SSF56059">
    <property type="entry name" value="Glutathione synthetase ATP-binding domain-like"/>
    <property type="match status" value="1"/>
</dbReference>
<sequence length="409" mass="46688">MPKIRVGFICGKDTDFVEHPGKGPLYSKIGDPSFLADMPDKWRVDPASHEYLMDCEPGTKGQAHCDVALAWYIGKKYKDIEVDIITPEVLSLKRLQSNDLNFTLGYNAVNISVENNASGPKKLQAFKKAANIFPTWEIEDFILYKSKYMQACMDAGVPMAPTIFAFRGRRSPTQLMKQIKARGWKTFVMKQSESGFCLGFLKLTVEQCEADPEILKNYFNDYAHCPEFIVQEAIEGFTRNWETRCFWFNGKFLYAIANIAAVSTKDQKEHIVTGKDIPKEFLKGAKKIGKQAIKVLPYMKTPGGKPVQNVLVRTDIGCSDSQLYDRDTHWDPKKKTFFLNEIEPSSTTYFVRWLKFDCIPMYAKLYAAKAREIYKQMQKGRANVQKRPSASLKHTVADAKRVRKVMKVS</sequence>
<evidence type="ECO:0000313" key="1">
    <source>
        <dbReference type="EMBL" id="CAD8369033.1"/>
    </source>
</evidence>
<reference evidence="1" key="1">
    <citation type="submission" date="2021-01" db="EMBL/GenBank/DDBJ databases">
        <authorList>
            <person name="Corre E."/>
            <person name="Pelletier E."/>
            <person name="Niang G."/>
            <person name="Scheremetjew M."/>
            <person name="Finn R."/>
            <person name="Kale V."/>
            <person name="Holt S."/>
            <person name="Cochrane G."/>
            <person name="Meng A."/>
            <person name="Brown T."/>
            <person name="Cohen L."/>
        </authorList>
    </citation>
    <scope>NUCLEOTIDE SEQUENCE</scope>
    <source>
        <strain evidence="1">Pbaha01</strain>
    </source>
</reference>
<gene>
    <name evidence="1" type="ORF">PBAH0796_LOCUS19184</name>
</gene>
<accession>A0A7S0ANV6</accession>
<dbReference type="EMBL" id="HBEG01031334">
    <property type="protein sequence ID" value="CAD8369033.1"/>
    <property type="molecule type" value="Transcribed_RNA"/>
</dbReference>
<organism evidence="1">
    <name type="scientific">Pyrodinium bahamense</name>
    <dbReference type="NCBI Taxonomy" id="73915"/>
    <lineage>
        <taxon>Eukaryota</taxon>
        <taxon>Sar</taxon>
        <taxon>Alveolata</taxon>
        <taxon>Dinophyceae</taxon>
        <taxon>Gonyaulacales</taxon>
        <taxon>Pyrocystaceae</taxon>
        <taxon>Pyrodinium</taxon>
    </lineage>
</organism>
<name>A0A7S0ANV6_9DINO</name>